<dbReference type="Proteomes" id="UP000478463">
    <property type="component" value="Chromosome"/>
</dbReference>
<gene>
    <name evidence="1" type="ORF">GS424_003985</name>
</gene>
<dbReference type="AlphaFoldDB" id="A0A6L7IVL7"/>
<name>A0A6L7IVL7_9ACTN</name>
<sequence>MKKHTAMRTGLIAVLTVALSATCVPGAMALAQDGAAQAKAASTSAASAPAATYEKSEVVYATLAANGKPEAVYVVNRFDVEAAGTVVDHGDYTAVQNLTNETELARVGDATTFEAEEGTLYCQGDAADTTLPWDVSIAYELDGKKVEADQLAGASGDLSIHVTTARNDAVDPAFYDSFMLQITFTLPGAVASDVAGEGATIAQSGEDTTVAFTVLPGQDGDFTLTAKVKDFEMTGAQIAALPYSSVIEMPDTDEMVDGMSTLSDAVSALADGTSSLAAGVDELTSGAQSLSSGSAAFGQGLNQLNGSSSQLVSASSQIGSALSAIASGLQGADLSQLDQLGQLPGGLNALADGLGELAKNATLVQQGYAQAFPALDGAIASIPDGTLTSEQIGSLAAAASASGNPDDAATLNQLLANYEAAQTVKGTYAATKAAFDGASQLLGSLPDALAQQEAALRSMASSLDAAVGGGQLDQLSQLADGIAQLSGQYGQFHEGLTQYASGLSALAGNYSQLSSGTSQLASGTGQLASGAGELSSGMGQLNASTITLPDTMKEQISELMADYDFPEFDPVSFMSSQNADVEAVQFVMTTAAIEQPEAPEEEEPEQEQTIWDRFIALFQG</sequence>
<dbReference type="NCBIfam" id="TIGR03057">
    <property type="entry name" value="xxxLxxG_by_4"/>
    <property type="match status" value="1"/>
</dbReference>
<evidence type="ECO:0000313" key="2">
    <source>
        <dbReference type="Proteomes" id="UP000478463"/>
    </source>
</evidence>
<evidence type="ECO:0008006" key="3">
    <source>
        <dbReference type="Google" id="ProtNLM"/>
    </source>
</evidence>
<accession>A0A6L7IVL7</accession>
<protein>
    <recommendedName>
        <fullName evidence="3">YhgE/Pip domain-containing protein</fullName>
    </recommendedName>
</protein>
<dbReference type="RefSeq" id="WP_160943399.1">
    <property type="nucleotide sequence ID" value="NZ_CP063310.1"/>
</dbReference>
<dbReference type="Gene3D" id="1.10.287.950">
    <property type="entry name" value="Methyl-accepting chemotaxis protein"/>
    <property type="match status" value="1"/>
</dbReference>
<dbReference type="KEGG" id="egd:GS424_003985"/>
<proteinExistence type="predicted"/>
<reference evidence="1 2" key="1">
    <citation type="submission" date="2020-10" db="EMBL/GenBank/DDBJ databases">
        <title>Eggerthella sp. nov., isolated from human feces.</title>
        <authorList>
            <person name="Yajun G."/>
        </authorList>
    </citation>
    <scope>NUCLEOTIDE SEQUENCE [LARGE SCALE GENOMIC DNA]</scope>
    <source>
        <strain evidence="1 2">HF-1101</strain>
    </source>
</reference>
<organism evidence="1 2">
    <name type="scientific">Eggerthella guodeyinii</name>
    <dbReference type="NCBI Taxonomy" id="2690837"/>
    <lineage>
        <taxon>Bacteria</taxon>
        <taxon>Bacillati</taxon>
        <taxon>Actinomycetota</taxon>
        <taxon>Coriobacteriia</taxon>
        <taxon>Eggerthellales</taxon>
        <taxon>Eggerthellaceae</taxon>
        <taxon>Eggerthella</taxon>
    </lineage>
</organism>
<dbReference type="InterPro" id="IPR023908">
    <property type="entry name" value="xxxLxxG_rpt"/>
</dbReference>
<evidence type="ECO:0000313" key="1">
    <source>
        <dbReference type="EMBL" id="QOS69017.1"/>
    </source>
</evidence>
<dbReference type="EMBL" id="CP063310">
    <property type="protein sequence ID" value="QOS69017.1"/>
    <property type="molecule type" value="Genomic_DNA"/>
</dbReference>